<comment type="caution">
    <text evidence="1">The sequence shown here is derived from an EMBL/GenBank/DDBJ whole genome shotgun (WGS) entry which is preliminary data.</text>
</comment>
<gene>
    <name evidence="1" type="ORF">EHQ43_17430</name>
</gene>
<sequence length="87" mass="10138">MGTKQDFRFNISDFREILREQEGRCYVTGRELTGSNCDAELKIPLTQNGKVEKENVCLILDSIRELKRYHTLEEIVEIARDIIKLHG</sequence>
<evidence type="ECO:0000313" key="1">
    <source>
        <dbReference type="EMBL" id="TGL03538.1"/>
    </source>
</evidence>
<organism evidence="1 2">
    <name type="scientific">Leptospira bouyouniensis</name>
    <dbReference type="NCBI Taxonomy" id="2484911"/>
    <lineage>
        <taxon>Bacteria</taxon>
        <taxon>Pseudomonadati</taxon>
        <taxon>Spirochaetota</taxon>
        <taxon>Spirochaetia</taxon>
        <taxon>Leptospirales</taxon>
        <taxon>Leptospiraceae</taxon>
        <taxon>Leptospira</taxon>
    </lineage>
</organism>
<dbReference type="RefSeq" id="WP_135771843.1">
    <property type="nucleotide sequence ID" value="NZ_RQFT01000012.1"/>
</dbReference>
<name>A0A7I0IKJ4_9LEPT</name>
<protein>
    <submittedName>
        <fullName evidence="1">Uncharacterized protein</fullName>
    </submittedName>
</protein>
<dbReference type="EMBL" id="RQFT01000012">
    <property type="protein sequence ID" value="TGL03538.1"/>
    <property type="molecule type" value="Genomic_DNA"/>
</dbReference>
<evidence type="ECO:0000313" key="2">
    <source>
        <dbReference type="Proteomes" id="UP000297641"/>
    </source>
</evidence>
<dbReference type="AlphaFoldDB" id="A0A7I0IKJ4"/>
<dbReference type="Proteomes" id="UP000297641">
    <property type="component" value="Unassembled WGS sequence"/>
</dbReference>
<accession>A0A7I0IKJ4</accession>
<reference evidence="1 2" key="1">
    <citation type="journal article" date="2019" name="PLoS Negl. Trop. Dis.">
        <title>Revisiting the worldwide diversity of Leptospira species in the environment.</title>
        <authorList>
            <person name="Vincent A.T."/>
            <person name="Schiettekatte O."/>
            <person name="Bourhy P."/>
            <person name="Veyrier F.J."/>
            <person name="Picardeau M."/>
        </authorList>
    </citation>
    <scope>NUCLEOTIDE SEQUENCE [LARGE SCALE GENOMIC DNA]</scope>
    <source>
        <strain evidence="1 2">201800273</strain>
    </source>
</reference>
<proteinExistence type="predicted"/>